<evidence type="ECO:0000313" key="1">
    <source>
        <dbReference type="EMBL" id="TDT89082.1"/>
    </source>
</evidence>
<comment type="caution">
    <text evidence="1">The sequence shown here is derived from an EMBL/GenBank/DDBJ whole genome shotgun (WGS) entry which is preliminary data.</text>
</comment>
<reference evidence="1 2" key="1">
    <citation type="submission" date="2019-03" db="EMBL/GenBank/DDBJ databases">
        <title>Genomic Encyclopedia of Type Strains, Phase IV (KMG-IV): sequencing the most valuable type-strain genomes for metagenomic binning, comparative biology and taxonomic classification.</title>
        <authorList>
            <person name="Goeker M."/>
        </authorList>
    </citation>
    <scope>NUCLEOTIDE SEQUENCE [LARGE SCALE GENOMIC DNA]</scope>
    <source>
        <strain evidence="1 2">DSM 101483</strain>
    </source>
</reference>
<evidence type="ECO:0000313" key="2">
    <source>
        <dbReference type="Proteomes" id="UP000295506"/>
    </source>
</evidence>
<gene>
    <name evidence="1" type="ORF">EDC59_10475</name>
</gene>
<dbReference type="Proteomes" id="UP000295506">
    <property type="component" value="Unassembled WGS sequence"/>
</dbReference>
<dbReference type="RefSeq" id="WP_133987233.1">
    <property type="nucleotide sequence ID" value="NZ_CP014206.1"/>
</dbReference>
<accession>A0AA94PLT5</accession>
<dbReference type="AlphaFoldDB" id="A0AA94PLT5"/>
<proteinExistence type="predicted"/>
<name>A0AA94PLT5_9BACT</name>
<organism evidence="1 2">
    <name type="scientific">Pseudodesulfovibrio indicus</name>
    <dbReference type="NCBI Taxonomy" id="1716143"/>
    <lineage>
        <taxon>Bacteria</taxon>
        <taxon>Pseudomonadati</taxon>
        <taxon>Thermodesulfobacteriota</taxon>
        <taxon>Desulfovibrionia</taxon>
        <taxon>Desulfovibrionales</taxon>
        <taxon>Desulfovibrionaceae</taxon>
    </lineage>
</organism>
<dbReference type="EMBL" id="SOBK01000004">
    <property type="protein sequence ID" value="TDT89082.1"/>
    <property type="molecule type" value="Genomic_DNA"/>
</dbReference>
<protein>
    <submittedName>
        <fullName evidence="1">Uncharacterized protein</fullName>
    </submittedName>
</protein>
<sequence>MIDLPNRDKRKEFTRALLKSIAQATPISAVAAEFFGYLSPSDLENEILRWQEDITSKVNSHDELLTIHDSILNPPPIELIGVAKDLAIYFTQNSKKGMFNIYGYSDITKELPAIEKQALDEALHELEQLGLINISQSLNGISHISSTINLHISVDPPVLGNNPIEDAKTISSLMLNNEELSSIVKLEKHLGWDLRRLNPAIWYLKDVVLPENKHSKTLHPDYPTTSFIIGSGERLILKQFLNG</sequence>